<dbReference type="SUPFAM" id="SSF48452">
    <property type="entry name" value="TPR-like"/>
    <property type="match status" value="1"/>
</dbReference>
<evidence type="ECO:0000256" key="1">
    <source>
        <dbReference type="SAM" id="Phobius"/>
    </source>
</evidence>
<dbReference type="OrthoDB" id="7390129at2"/>
<reference evidence="2 3" key="1">
    <citation type="submission" date="2019-12" db="EMBL/GenBank/DDBJ databases">
        <title>Genomic-based taxomic classification of the family Erythrobacteraceae.</title>
        <authorList>
            <person name="Xu L."/>
        </authorList>
    </citation>
    <scope>NUCLEOTIDE SEQUENCE [LARGE SCALE GENOMIC DNA]</scope>
    <source>
        <strain evidence="2 3">KCTC 52763</strain>
    </source>
</reference>
<evidence type="ECO:0000313" key="2">
    <source>
        <dbReference type="EMBL" id="MXO89848.1"/>
    </source>
</evidence>
<dbReference type="RefSeq" id="WP_160603366.1">
    <property type="nucleotide sequence ID" value="NZ_WTYX01000001.1"/>
</dbReference>
<protein>
    <submittedName>
        <fullName evidence="2">Tetratricopeptide repeat protein</fullName>
    </submittedName>
</protein>
<feature type="transmembrane region" description="Helical" evidence="1">
    <location>
        <begin position="27"/>
        <end position="44"/>
    </location>
</feature>
<dbReference type="EMBL" id="WTYX01000001">
    <property type="protein sequence ID" value="MXO89848.1"/>
    <property type="molecule type" value="Genomic_DNA"/>
</dbReference>
<comment type="caution">
    <text evidence="2">The sequence shown here is derived from an EMBL/GenBank/DDBJ whole genome shotgun (WGS) entry which is preliminary data.</text>
</comment>
<evidence type="ECO:0000313" key="3">
    <source>
        <dbReference type="Proteomes" id="UP000442714"/>
    </source>
</evidence>
<dbReference type="Proteomes" id="UP000442714">
    <property type="component" value="Unassembled WGS sequence"/>
</dbReference>
<gene>
    <name evidence="2" type="ORF">GRI41_03360</name>
</gene>
<accession>A0A844ZQ33</accession>
<keyword evidence="1" id="KW-0472">Membrane</keyword>
<dbReference type="Gene3D" id="1.25.40.10">
    <property type="entry name" value="Tetratricopeptide repeat domain"/>
    <property type="match status" value="1"/>
</dbReference>
<sequence length="216" mass="23056">MSWLPILILALAAFVIAAWLLHLPKSGWALFGAALVFGLAGYALQGSPGYAGAPTENAPVASANSEAIVEARRDFFGRDRVPSRWVTVADGFARNGQFEDSANMLRNAVDENPDDIEAWVALGNALIEHANGSLTPAALYAFAEAEKVQPGHPAPAYFLGVGLLRSGKPMETRAIWAELLENAPEGAEWAAPLQDRLTRLDELLAQMGGPVPVVEQ</sequence>
<organism evidence="2 3">
    <name type="scientific">Pontixanthobacter aquaemixtae</name>
    <dbReference type="NCBI Taxonomy" id="1958940"/>
    <lineage>
        <taxon>Bacteria</taxon>
        <taxon>Pseudomonadati</taxon>
        <taxon>Pseudomonadota</taxon>
        <taxon>Alphaproteobacteria</taxon>
        <taxon>Sphingomonadales</taxon>
        <taxon>Erythrobacteraceae</taxon>
        <taxon>Pontixanthobacter</taxon>
    </lineage>
</organism>
<keyword evidence="3" id="KW-1185">Reference proteome</keyword>
<keyword evidence="1" id="KW-0812">Transmembrane</keyword>
<proteinExistence type="predicted"/>
<dbReference type="InterPro" id="IPR011990">
    <property type="entry name" value="TPR-like_helical_dom_sf"/>
</dbReference>
<dbReference type="AlphaFoldDB" id="A0A844ZQ33"/>
<name>A0A844ZQ33_9SPHN</name>
<keyword evidence="1" id="KW-1133">Transmembrane helix</keyword>